<reference evidence="2" key="1">
    <citation type="submission" date="2016-10" db="EMBL/GenBank/DDBJ databases">
        <authorList>
            <person name="Varghese N."/>
            <person name="Submissions S."/>
        </authorList>
    </citation>
    <scope>NUCLEOTIDE SEQUENCE [LARGE SCALE GENOMIC DNA]</scope>
    <source>
        <strain evidence="2">DSM 18579</strain>
    </source>
</reference>
<dbReference type="InterPro" id="IPR022050">
    <property type="entry name" value="T_hemolysin"/>
</dbReference>
<dbReference type="RefSeq" id="WP_093321838.1">
    <property type="nucleotide sequence ID" value="NZ_FOHV01000033.1"/>
</dbReference>
<name>A0A1I0EZA7_9GAMM</name>
<sequence length="212" mass="24520">MKLNLNTLHLVTIEPNDVAWPKVQQYVHDRYKIAFDAQLNTFMPHFMALFDDKEEIRSLCGFREGRNNTSLFLENYLDDSADHILSLHFQTNINREKMIEFGQLASFSRGISAYHFLLMTERLVEMGYEWCIFTATDLLHALIKHMGLQTTLIAYADPKRVANAEKIWGHYYEHQPRILAGNLIEGAKALRSHFNSIQSIPCVLDTNHHQAG</sequence>
<accession>A0A1I0EZA7</accession>
<dbReference type="STRING" id="1123402.SAMN02583745_02556"/>
<keyword evidence="2" id="KW-1185">Reference proteome</keyword>
<dbReference type="OrthoDB" id="7432757at2"/>
<evidence type="ECO:0000313" key="2">
    <source>
        <dbReference type="Proteomes" id="UP000242642"/>
    </source>
</evidence>
<protein>
    <submittedName>
        <fullName evidence="1">Thermostable hemolysin</fullName>
    </submittedName>
</protein>
<proteinExistence type="predicted"/>
<dbReference type="Proteomes" id="UP000242642">
    <property type="component" value="Unassembled WGS sequence"/>
</dbReference>
<dbReference type="AlphaFoldDB" id="A0A1I0EZA7"/>
<dbReference type="Pfam" id="PF12261">
    <property type="entry name" value="T_hemolysin"/>
    <property type="match status" value="1"/>
</dbReference>
<organism evidence="1 2">
    <name type="scientific">Thorsellia anophelis DSM 18579</name>
    <dbReference type="NCBI Taxonomy" id="1123402"/>
    <lineage>
        <taxon>Bacteria</taxon>
        <taxon>Pseudomonadati</taxon>
        <taxon>Pseudomonadota</taxon>
        <taxon>Gammaproteobacteria</taxon>
        <taxon>Enterobacterales</taxon>
        <taxon>Thorselliaceae</taxon>
        <taxon>Thorsellia</taxon>
    </lineage>
</organism>
<evidence type="ECO:0000313" key="1">
    <source>
        <dbReference type="EMBL" id="SET50271.1"/>
    </source>
</evidence>
<dbReference type="EMBL" id="FOHV01000033">
    <property type="protein sequence ID" value="SET50271.1"/>
    <property type="molecule type" value="Genomic_DNA"/>
</dbReference>
<gene>
    <name evidence="1" type="ORF">SAMN02583745_02556</name>
</gene>